<organism evidence="2 3">
    <name type="scientific">Rhizophlyctis rosea</name>
    <dbReference type="NCBI Taxonomy" id="64517"/>
    <lineage>
        <taxon>Eukaryota</taxon>
        <taxon>Fungi</taxon>
        <taxon>Fungi incertae sedis</taxon>
        <taxon>Chytridiomycota</taxon>
        <taxon>Chytridiomycota incertae sedis</taxon>
        <taxon>Chytridiomycetes</taxon>
        <taxon>Rhizophlyctidales</taxon>
        <taxon>Rhizophlyctidaceae</taxon>
        <taxon>Rhizophlyctis</taxon>
    </lineage>
</organism>
<feature type="compositionally biased region" description="Basic and acidic residues" evidence="1">
    <location>
        <begin position="211"/>
        <end position="224"/>
    </location>
</feature>
<dbReference type="Proteomes" id="UP001212841">
    <property type="component" value="Unassembled WGS sequence"/>
</dbReference>
<gene>
    <name evidence="2" type="ORF">HK097_000899</name>
</gene>
<feature type="region of interest" description="Disordered" evidence="1">
    <location>
        <begin position="158"/>
        <end position="236"/>
    </location>
</feature>
<evidence type="ECO:0000313" key="3">
    <source>
        <dbReference type="Proteomes" id="UP001212841"/>
    </source>
</evidence>
<comment type="caution">
    <text evidence="2">The sequence shown here is derived from an EMBL/GenBank/DDBJ whole genome shotgun (WGS) entry which is preliminary data.</text>
</comment>
<dbReference type="PANTHER" id="PTHR33504">
    <property type="entry name" value="NADH DEHYDROGENASE (UBIQUINONE) 1 BETA SUBCOMPLEX, 4"/>
    <property type="match status" value="1"/>
</dbReference>
<proteinExistence type="predicted"/>
<keyword evidence="3" id="KW-1185">Reference proteome</keyword>
<dbReference type="AlphaFoldDB" id="A0AAD5S521"/>
<dbReference type="PANTHER" id="PTHR33504:SF1">
    <property type="entry name" value="FAMILY WITH SEQUENCE SIMILARITY 90, MEMBER A1B"/>
    <property type="match status" value="1"/>
</dbReference>
<evidence type="ECO:0000313" key="2">
    <source>
        <dbReference type="EMBL" id="KAJ3046384.1"/>
    </source>
</evidence>
<evidence type="ECO:0000256" key="1">
    <source>
        <dbReference type="SAM" id="MobiDB-lite"/>
    </source>
</evidence>
<dbReference type="EMBL" id="JADGJD010001177">
    <property type="protein sequence ID" value="KAJ3046384.1"/>
    <property type="molecule type" value="Genomic_DNA"/>
</dbReference>
<accession>A0AAD5S521</accession>
<sequence length="264" mass="30005">MTFAWLKQNLYKAEQSMTLEILRRLSPKEAELIRDPVMQAHVRFRFGGTSFPPSIMYKIFTKGMNTHYFTGKRVIQAGSKAARDSCNIMGVRLFAENMFLEEYYSYGSKIRDSVDVTNRIEFVQYLNTMDKRPAHQGGRNNGWRELSVTPLAAPQLLLLDPSTPTHHPRPRRKQKPSHKKHHKRPAYLSPPSDSSDFSSSSPSSSSSSTPDPHERNWEERREGYDGSGVIVPTAGIETEEEFGNLFEWTNGLSLDGMEDYVVAG</sequence>
<name>A0AAD5S521_9FUNG</name>
<feature type="compositionally biased region" description="Low complexity" evidence="1">
    <location>
        <begin position="189"/>
        <end position="210"/>
    </location>
</feature>
<protein>
    <submittedName>
        <fullName evidence="2">Uncharacterized protein</fullName>
    </submittedName>
</protein>
<feature type="compositionally biased region" description="Basic residues" evidence="1">
    <location>
        <begin position="166"/>
        <end position="185"/>
    </location>
</feature>
<reference evidence="2" key="1">
    <citation type="submission" date="2020-05" db="EMBL/GenBank/DDBJ databases">
        <title>Phylogenomic resolution of chytrid fungi.</title>
        <authorList>
            <person name="Stajich J.E."/>
            <person name="Amses K."/>
            <person name="Simmons R."/>
            <person name="Seto K."/>
            <person name="Myers J."/>
            <person name="Bonds A."/>
            <person name="Quandt C.A."/>
            <person name="Barry K."/>
            <person name="Liu P."/>
            <person name="Grigoriev I."/>
            <person name="Longcore J.E."/>
            <person name="James T.Y."/>
        </authorList>
    </citation>
    <scope>NUCLEOTIDE SEQUENCE</scope>
    <source>
        <strain evidence="2">JEL0318</strain>
    </source>
</reference>